<evidence type="ECO:0000313" key="1">
    <source>
        <dbReference type="EMBL" id="KAH7035722.1"/>
    </source>
</evidence>
<comment type="caution">
    <text evidence="1">The sequence shown here is derived from an EMBL/GenBank/DDBJ whole genome shotgun (WGS) entry which is preliminary data.</text>
</comment>
<dbReference type="RefSeq" id="XP_046015815.1">
    <property type="nucleotide sequence ID" value="XM_046153351.1"/>
</dbReference>
<dbReference type="AlphaFoldDB" id="A0A9P8YCG0"/>
<dbReference type="Proteomes" id="UP000756346">
    <property type="component" value="Unassembled WGS sequence"/>
</dbReference>
<dbReference type="OrthoDB" id="515692at2759"/>
<dbReference type="EMBL" id="JAGTJQ010000003">
    <property type="protein sequence ID" value="KAH7035722.1"/>
    <property type="molecule type" value="Genomic_DNA"/>
</dbReference>
<reference evidence="1" key="1">
    <citation type="journal article" date="2021" name="Nat. Commun.">
        <title>Genetic determinants of endophytism in the Arabidopsis root mycobiome.</title>
        <authorList>
            <person name="Mesny F."/>
            <person name="Miyauchi S."/>
            <person name="Thiergart T."/>
            <person name="Pickel B."/>
            <person name="Atanasova L."/>
            <person name="Karlsson M."/>
            <person name="Huettel B."/>
            <person name="Barry K.W."/>
            <person name="Haridas S."/>
            <person name="Chen C."/>
            <person name="Bauer D."/>
            <person name="Andreopoulos W."/>
            <person name="Pangilinan J."/>
            <person name="LaButti K."/>
            <person name="Riley R."/>
            <person name="Lipzen A."/>
            <person name="Clum A."/>
            <person name="Drula E."/>
            <person name="Henrissat B."/>
            <person name="Kohler A."/>
            <person name="Grigoriev I.V."/>
            <person name="Martin F.M."/>
            <person name="Hacquard S."/>
        </authorList>
    </citation>
    <scope>NUCLEOTIDE SEQUENCE</scope>
    <source>
        <strain evidence="1">MPI-CAGE-CH-0230</strain>
    </source>
</reference>
<accession>A0A9P8YCG0</accession>
<sequence length="230" mass="25827">MGWFRTCRQAFVEGVEVLYGTNSFVIESRDLLDAILEPRTDGHVLAPYHLAKIRSLELRLDVLLCGKLIHAGRAGPERLPNFAGLASTFPDLRFLIISFLDTLYNDHQVRPTGRLGELRELLFDPLARAFAPLARQKKMPIIVELPENVFLDFLHNSDFVQESLGNQGSNGWGTWLRYPIVTETGGSMSTNGDNLYYYLKQGSYSSAGIFIHKVIGFGKESAEYPEGRVC</sequence>
<gene>
    <name evidence="1" type="ORF">B0I36DRAFT_318956</name>
</gene>
<keyword evidence="2" id="KW-1185">Reference proteome</keyword>
<protein>
    <submittedName>
        <fullName evidence="1">Uncharacterized protein</fullName>
    </submittedName>
</protein>
<organism evidence="1 2">
    <name type="scientific">Microdochium trichocladiopsis</name>
    <dbReference type="NCBI Taxonomy" id="1682393"/>
    <lineage>
        <taxon>Eukaryota</taxon>
        <taxon>Fungi</taxon>
        <taxon>Dikarya</taxon>
        <taxon>Ascomycota</taxon>
        <taxon>Pezizomycotina</taxon>
        <taxon>Sordariomycetes</taxon>
        <taxon>Xylariomycetidae</taxon>
        <taxon>Xylariales</taxon>
        <taxon>Microdochiaceae</taxon>
        <taxon>Microdochium</taxon>
    </lineage>
</organism>
<proteinExistence type="predicted"/>
<dbReference type="GeneID" id="70182897"/>
<name>A0A9P8YCG0_9PEZI</name>
<evidence type="ECO:0000313" key="2">
    <source>
        <dbReference type="Proteomes" id="UP000756346"/>
    </source>
</evidence>